<evidence type="ECO:0000313" key="1">
    <source>
        <dbReference type="EMBL" id="KAJ5599303.1"/>
    </source>
</evidence>
<protein>
    <recommendedName>
        <fullName evidence="3">RNase H type-1 domain-containing protein</fullName>
    </recommendedName>
</protein>
<accession>A0AAD6E218</accession>
<dbReference type="Proteomes" id="UP001216150">
    <property type="component" value="Unassembled WGS sequence"/>
</dbReference>
<evidence type="ECO:0000313" key="2">
    <source>
        <dbReference type="Proteomes" id="UP001216150"/>
    </source>
</evidence>
<dbReference type="EMBL" id="JAQJAC010000001">
    <property type="protein sequence ID" value="KAJ5599303.1"/>
    <property type="molecule type" value="Genomic_DNA"/>
</dbReference>
<comment type="caution">
    <text evidence="1">The sequence shown here is derived from an EMBL/GenBank/DDBJ whole genome shotgun (WGS) entry which is preliminary data.</text>
</comment>
<sequence>MILDSDLLADKIRYHLQRQCISIASYSEPSGQQIIHAIISGHCEISGNETADRLAKGAATPGKIRLFSPLISRERAHIRQEIHDPLEKEWEDSKTGNHLRHIDSTLPAKYSGASTDPCLRHRTYLLKQLRSRHCWLSTYAKAFRF</sequence>
<organism evidence="1 2">
    <name type="scientific">Penicillium hetheringtonii</name>
    <dbReference type="NCBI Taxonomy" id="911720"/>
    <lineage>
        <taxon>Eukaryota</taxon>
        <taxon>Fungi</taxon>
        <taxon>Dikarya</taxon>
        <taxon>Ascomycota</taxon>
        <taxon>Pezizomycotina</taxon>
        <taxon>Eurotiomycetes</taxon>
        <taxon>Eurotiomycetidae</taxon>
        <taxon>Eurotiales</taxon>
        <taxon>Aspergillaceae</taxon>
        <taxon>Penicillium</taxon>
    </lineage>
</organism>
<reference evidence="1 2" key="1">
    <citation type="journal article" date="2023" name="IMA Fungus">
        <title>Comparative genomic study of the Penicillium genus elucidates a diverse pangenome and 15 lateral gene transfer events.</title>
        <authorList>
            <person name="Petersen C."/>
            <person name="Sorensen T."/>
            <person name="Nielsen M.R."/>
            <person name="Sondergaard T.E."/>
            <person name="Sorensen J.L."/>
            <person name="Fitzpatrick D.A."/>
            <person name="Frisvad J.C."/>
            <person name="Nielsen K.L."/>
        </authorList>
    </citation>
    <scope>NUCLEOTIDE SEQUENCE [LARGE SCALE GENOMIC DNA]</scope>
    <source>
        <strain evidence="1 2">IBT 29057</strain>
    </source>
</reference>
<gene>
    <name evidence="1" type="ORF">N7450_000370</name>
</gene>
<name>A0AAD6E218_9EURO</name>
<dbReference type="AlphaFoldDB" id="A0AAD6E218"/>
<proteinExistence type="predicted"/>
<keyword evidence="2" id="KW-1185">Reference proteome</keyword>
<evidence type="ECO:0008006" key="3">
    <source>
        <dbReference type="Google" id="ProtNLM"/>
    </source>
</evidence>